<dbReference type="EMBL" id="CP070499">
    <property type="protein sequence ID" value="QSB12860.1"/>
    <property type="molecule type" value="Genomic_DNA"/>
</dbReference>
<proteinExistence type="predicted"/>
<keyword evidence="2" id="KW-1185">Reference proteome</keyword>
<protein>
    <submittedName>
        <fullName evidence="1">Uncharacterized protein</fullName>
    </submittedName>
</protein>
<gene>
    <name evidence="1" type="ORF">JQS43_14345</name>
</gene>
<reference evidence="1" key="1">
    <citation type="submission" date="2021-02" db="EMBL/GenBank/DDBJ databases">
        <title>Natrosporangium hydrolyticum gen. nov., sp. nov, a haloalkaliphilic actinobacterium from a soda solonchak soil.</title>
        <authorList>
            <person name="Sorokin D.Y."/>
            <person name="Khijniak T.V."/>
            <person name="Zakharycheva A.P."/>
            <person name="Boueva O.V."/>
            <person name="Ariskina E.V."/>
            <person name="Hahnke R.L."/>
            <person name="Bunk B."/>
            <person name="Sproer C."/>
            <person name="Schumann P."/>
            <person name="Evtushenko L.I."/>
            <person name="Kublanov I.V."/>
        </authorList>
    </citation>
    <scope>NUCLEOTIDE SEQUENCE</scope>
    <source>
        <strain evidence="1">DSM 106523</strain>
    </source>
</reference>
<dbReference type="KEGG" id="nhy:JQS43_14345"/>
<evidence type="ECO:0000313" key="2">
    <source>
        <dbReference type="Proteomes" id="UP000662857"/>
    </source>
</evidence>
<organism evidence="1 2">
    <name type="scientific">Natronosporangium hydrolyticum</name>
    <dbReference type="NCBI Taxonomy" id="2811111"/>
    <lineage>
        <taxon>Bacteria</taxon>
        <taxon>Bacillati</taxon>
        <taxon>Actinomycetota</taxon>
        <taxon>Actinomycetes</taxon>
        <taxon>Micromonosporales</taxon>
        <taxon>Micromonosporaceae</taxon>
        <taxon>Natronosporangium</taxon>
    </lineage>
</organism>
<dbReference type="AlphaFoldDB" id="A0A895YF89"/>
<accession>A0A895YF89</accession>
<name>A0A895YF89_9ACTN</name>
<dbReference type="Proteomes" id="UP000662857">
    <property type="component" value="Chromosome"/>
</dbReference>
<evidence type="ECO:0000313" key="1">
    <source>
        <dbReference type="EMBL" id="QSB12860.1"/>
    </source>
</evidence>
<dbReference type="RefSeq" id="WP_239674904.1">
    <property type="nucleotide sequence ID" value="NZ_CP070499.1"/>
</dbReference>
<sequence length="58" mass="6179">MRTPLVRPPALRPCETVAIVSTSSPVPADELARLRRPVLLGAATVMDRIFAELPAGKA</sequence>